<dbReference type="Pfam" id="PF00015">
    <property type="entry name" value="MCPsignal"/>
    <property type="match status" value="1"/>
</dbReference>
<dbReference type="SUPFAM" id="SSF58104">
    <property type="entry name" value="Methyl-accepting chemotaxis protein (MCP) signaling domain"/>
    <property type="match status" value="1"/>
</dbReference>
<dbReference type="InterPro" id="IPR024478">
    <property type="entry name" value="HlyB_4HB_MCP"/>
</dbReference>
<keyword evidence="7" id="KW-0675">Receptor</keyword>
<dbReference type="EMBL" id="JMCB01000014">
    <property type="protein sequence ID" value="KFE64446.1"/>
    <property type="molecule type" value="Genomic_DNA"/>
</dbReference>
<dbReference type="AlphaFoldDB" id="A0A085W9T3"/>
<evidence type="ECO:0000313" key="7">
    <source>
        <dbReference type="EMBL" id="KFE64446.1"/>
    </source>
</evidence>
<dbReference type="GO" id="GO:0007165">
    <property type="term" value="P:signal transduction"/>
    <property type="evidence" value="ECO:0007669"/>
    <property type="project" value="UniProtKB-KW"/>
</dbReference>
<dbReference type="GO" id="GO:0006935">
    <property type="term" value="P:chemotaxis"/>
    <property type="evidence" value="ECO:0007669"/>
    <property type="project" value="UniProtKB-KW"/>
</dbReference>
<dbReference type="GO" id="GO:0005886">
    <property type="term" value="C:plasma membrane"/>
    <property type="evidence" value="ECO:0007669"/>
    <property type="project" value="TreeGrafter"/>
</dbReference>
<dbReference type="InterPro" id="IPR004089">
    <property type="entry name" value="MCPsignal_dom"/>
</dbReference>
<proteinExistence type="inferred from homology"/>
<dbReference type="PANTHER" id="PTHR43531:SF11">
    <property type="entry name" value="METHYL-ACCEPTING CHEMOTAXIS PROTEIN 3"/>
    <property type="match status" value="1"/>
</dbReference>
<dbReference type="InterPro" id="IPR003660">
    <property type="entry name" value="HAMP_dom"/>
</dbReference>
<name>A0A085W9T3_9BACT</name>
<evidence type="ECO:0000256" key="3">
    <source>
        <dbReference type="PROSITE-ProRule" id="PRU00284"/>
    </source>
</evidence>
<keyword evidence="8" id="KW-1185">Reference proteome</keyword>
<keyword evidence="1" id="KW-0145">Chemotaxis</keyword>
<dbReference type="STRING" id="394096.DB31_2240"/>
<dbReference type="Pfam" id="PF12729">
    <property type="entry name" value="4HB_MCP_1"/>
    <property type="match status" value="1"/>
</dbReference>
<evidence type="ECO:0000256" key="2">
    <source>
        <dbReference type="ARBA" id="ARBA00029447"/>
    </source>
</evidence>
<dbReference type="InterPro" id="IPR004090">
    <property type="entry name" value="Chemotax_Me-accpt_rcpt"/>
</dbReference>
<feature type="coiled-coil region" evidence="4">
    <location>
        <begin position="82"/>
        <end position="109"/>
    </location>
</feature>
<evidence type="ECO:0000259" key="6">
    <source>
        <dbReference type="PROSITE" id="PS50885"/>
    </source>
</evidence>
<dbReference type="SMART" id="SM00283">
    <property type="entry name" value="MA"/>
    <property type="match status" value="1"/>
</dbReference>
<accession>A0A085W9T3</accession>
<dbReference type="PROSITE" id="PS50885">
    <property type="entry name" value="HAMP"/>
    <property type="match status" value="1"/>
</dbReference>
<dbReference type="PRINTS" id="PR00260">
    <property type="entry name" value="CHEMTRNSDUCR"/>
</dbReference>
<feature type="coiled-coil region" evidence="4">
    <location>
        <begin position="456"/>
        <end position="494"/>
    </location>
</feature>
<reference evidence="7 8" key="1">
    <citation type="submission" date="2014-04" db="EMBL/GenBank/DDBJ databases">
        <title>Genome assembly of Hyalangium minutum DSM 14724.</title>
        <authorList>
            <person name="Sharma G."/>
            <person name="Subramanian S."/>
        </authorList>
    </citation>
    <scope>NUCLEOTIDE SEQUENCE [LARGE SCALE GENOMIC DNA]</scope>
    <source>
        <strain evidence="7 8">DSM 14724</strain>
    </source>
</reference>
<dbReference type="GO" id="GO:0004888">
    <property type="term" value="F:transmembrane signaling receptor activity"/>
    <property type="evidence" value="ECO:0007669"/>
    <property type="project" value="InterPro"/>
</dbReference>
<dbReference type="SMART" id="SM00304">
    <property type="entry name" value="HAMP"/>
    <property type="match status" value="1"/>
</dbReference>
<evidence type="ECO:0000256" key="4">
    <source>
        <dbReference type="SAM" id="Coils"/>
    </source>
</evidence>
<dbReference type="PANTHER" id="PTHR43531">
    <property type="entry name" value="PROTEIN ICFG"/>
    <property type="match status" value="1"/>
</dbReference>
<dbReference type="Proteomes" id="UP000028725">
    <property type="component" value="Unassembled WGS sequence"/>
</dbReference>
<comment type="caution">
    <text evidence="7">The sequence shown here is derived from an EMBL/GenBank/DDBJ whole genome shotgun (WGS) entry which is preliminary data.</text>
</comment>
<feature type="coiled-coil region" evidence="4">
    <location>
        <begin position="243"/>
        <end position="270"/>
    </location>
</feature>
<sequence length="522" mass="56640">MAWFQNLKITTKLLVAFLSLLLLSSGLGVFALGVIDQLRQAADDAANQWGPSVQHLSRLRSSLYRLRTSELSHLVASSPERMERFEREAKQAREDFAQSLQAYQQASRKESERAAVDELQRHWASYLEQHQRLLELSRRTKGDPSMASLQLQTEESFKAVSERLNTLVGSFIGGARQATAQAAAVHESARRWILAVMFSSFLLGALLCLAVARSIIRPLAEAVRVADRIAEGELTVHIEAATRDEAGQMLAAMKRMVQRLEQTLREVLQGARALASASAQVAAASQSLSQGTSEQASSVEATTAGLERMSASIHENGNHSRQMAQMALQGAAEASESGHAVKETVQAMSAIAERISIIEEMAYQTNLLALNAAIEAARASEHGRGFSVVATEVRKLAERAQGAAREIGTMAFQSVKVAERSGTLLEALVPSIRRTSELVQEVVSSSTMQASGVTQMNEAMKQVDRVTQRNASAAEELSSTAEEMSAQAETLRRLVSFFQVSSGPEAPSLAAPTRVQSNWIAP</sequence>
<dbReference type="Gene3D" id="1.10.287.950">
    <property type="entry name" value="Methyl-accepting chemotaxis protein"/>
    <property type="match status" value="1"/>
</dbReference>
<feature type="domain" description="Methyl-accepting transducer" evidence="5">
    <location>
        <begin position="270"/>
        <end position="485"/>
    </location>
</feature>
<dbReference type="InterPro" id="IPR051310">
    <property type="entry name" value="MCP_chemotaxis"/>
</dbReference>
<feature type="domain" description="HAMP" evidence="6">
    <location>
        <begin position="213"/>
        <end position="265"/>
    </location>
</feature>
<keyword evidence="4" id="KW-0175">Coiled coil</keyword>
<evidence type="ECO:0000259" key="5">
    <source>
        <dbReference type="PROSITE" id="PS50111"/>
    </source>
</evidence>
<keyword evidence="3" id="KW-0807">Transducer</keyword>
<evidence type="ECO:0000313" key="8">
    <source>
        <dbReference type="Proteomes" id="UP000028725"/>
    </source>
</evidence>
<dbReference type="Pfam" id="PF00672">
    <property type="entry name" value="HAMP"/>
    <property type="match status" value="1"/>
</dbReference>
<dbReference type="CDD" id="cd06225">
    <property type="entry name" value="HAMP"/>
    <property type="match status" value="1"/>
</dbReference>
<comment type="similarity">
    <text evidence="2">Belongs to the methyl-accepting chemotaxis (MCP) protein family.</text>
</comment>
<gene>
    <name evidence="7" type="ORF">DB31_2240</name>
</gene>
<protein>
    <submittedName>
        <fullName evidence="7">Methyl-accepting chemotaxis protein I (Serine chemoreceptor protein)</fullName>
    </submittedName>
</protein>
<evidence type="ECO:0000256" key="1">
    <source>
        <dbReference type="ARBA" id="ARBA00022500"/>
    </source>
</evidence>
<organism evidence="7 8">
    <name type="scientific">Hyalangium minutum</name>
    <dbReference type="NCBI Taxonomy" id="394096"/>
    <lineage>
        <taxon>Bacteria</taxon>
        <taxon>Pseudomonadati</taxon>
        <taxon>Myxococcota</taxon>
        <taxon>Myxococcia</taxon>
        <taxon>Myxococcales</taxon>
        <taxon>Cystobacterineae</taxon>
        <taxon>Archangiaceae</taxon>
        <taxon>Hyalangium</taxon>
    </lineage>
</organism>
<dbReference type="PROSITE" id="PS50111">
    <property type="entry name" value="CHEMOTAXIS_TRANSDUC_2"/>
    <property type="match status" value="1"/>
</dbReference>